<feature type="transmembrane region" description="Helical" evidence="13">
    <location>
        <begin position="793"/>
        <end position="813"/>
    </location>
</feature>
<dbReference type="InterPro" id="IPR052076">
    <property type="entry name" value="TRP_cation_channel"/>
</dbReference>
<feature type="repeat" description="ANK" evidence="12">
    <location>
        <begin position="178"/>
        <end position="210"/>
    </location>
</feature>
<feature type="repeat" description="ANK" evidence="12">
    <location>
        <begin position="461"/>
        <end position="493"/>
    </location>
</feature>
<dbReference type="InterPro" id="IPR005821">
    <property type="entry name" value="Ion_trans_dom"/>
</dbReference>
<evidence type="ECO:0000256" key="11">
    <source>
        <dbReference type="ARBA" id="ARBA00023303"/>
    </source>
</evidence>
<evidence type="ECO:0000259" key="14">
    <source>
        <dbReference type="Pfam" id="PF00520"/>
    </source>
</evidence>
<protein>
    <submittedName>
        <fullName evidence="16">Ion_trans domain-containing protein</fullName>
    </submittedName>
</protein>
<evidence type="ECO:0000256" key="8">
    <source>
        <dbReference type="ARBA" id="ARBA00023065"/>
    </source>
</evidence>
<dbReference type="InterPro" id="IPR002110">
    <property type="entry name" value="Ankyrin_rpt"/>
</dbReference>
<dbReference type="PROSITE" id="PS50088">
    <property type="entry name" value="ANK_REPEAT"/>
    <property type="match status" value="9"/>
</dbReference>
<keyword evidence="5" id="KW-0677">Repeat</keyword>
<keyword evidence="7 12" id="KW-0040">ANK repeat</keyword>
<feature type="domain" description="Ion transport" evidence="14">
    <location>
        <begin position="796"/>
        <end position="1059"/>
    </location>
</feature>
<keyword evidence="4 13" id="KW-0812">Transmembrane</keyword>
<evidence type="ECO:0000256" key="5">
    <source>
        <dbReference type="ARBA" id="ARBA00022737"/>
    </source>
</evidence>
<dbReference type="Pfam" id="PF00520">
    <property type="entry name" value="Ion_trans"/>
    <property type="match status" value="1"/>
</dbReference>
<name>A0A7I4YK78_HAECO</name>
<evidence type="ECO:0000256" key="12">
    <source>
        <dbReference type="PROSITE-ProRule" id="PRU00023"/>
    </source>
</evidence>
<evidence type="ECO:0000256" key="1">
    <source>
        <dbReference type="ARBA" id="ARBA00004141"/>
    </source>
</evidence>
<dbReference type="InterPro" id="IPR036770">
    <property type="entry name" value="Ankyrin_rpt-contain_sf"/>
</dbReference>
<feature type="repeat" description="ANK" evidence="12">
    <location>
        <begin position="76"/>
        <end position="108"/>
    </location>
</feature>
<dbReference type="SUPFAM" id="SSF48403">
    <property type="entry name" value="Ankyrin repeat"/>
    <property type="match status" value="2"/>
</dbReference>
<dbReference type="PROSITE" id="PS50297">
    <property type="entry name" value="ANK_REP_REGION"/>
    <property type="match status" value="8"/>
</dbReference>
<feature type="repeat" description="ANK" evidence="12">
    <location>
        <begin position="628"/>
        <end position="650"/>
    </location>
</feature>
<proteinExistence type="predicted"/>
<keyword evidence="3" id="KW-0716">Sensory transduction</keyword>
<dbReference type="AlphaFoldDB" id="A0A7I4YK78"/>
<keyword evidence="6 13" id="KW-1133">Transmembrane helix</keyword>
<evidence type="ECO:0000256" key="7">
    <source>
        <dbReference type="ARBA" id="ARBA00023043"/>
    </source>
</evidence>
<comment type="subcellular location">
    <subcellularLocation>
        <location evidence="1">Membrane</location>
        <topology evidence="1">Multi-pass membrane protein</topology>
    </subcellularLocation>
</comment>
<sequence>MTDAGASVPLLDFKTKEDLSKTLSSTSSSDSVKIEVDELECNIVSLLHRGARDGNVDTIGKLTSRYPELVNVADSDGFTALHYAAKYGHVKAVELLLNKGATVDIVGRDQFTPLHLTAKYCRPLTQQRTSPTERSLVSQYIDLSAHSATCPITSADVPTIIVDLLVDRGADVNARDSYGLTPLHHAAMKGNQSAARALIKHRADVNAKASKGTTPLLTACVHGSDEIIQMFLLNGADTSETDKRMNSVYHIAALHGRCDTLNLLLQHGGPTCQRMLWASNNEGKTPLRMAVDGNHPDTVTMILKLQPENRSTFDVKDKYLLHEAAAKGYVEVAERLIQNGYDPRLRDDDLQLPLHWAAQYDRVDVAQLLVTIAPDCIEERDEAGMPPFLTAVGHNALGVVKVLIEHGTDIFVTDDEGRTAIHIGAKFNAIKVLTHILDLCREKRKVEGDRIPDLVNQPDHSQMTPMHIVCSNGYIEVSRVLYQYGAALDALDEDEETPLLLAARKGETISVRQLLEWDKRLVLHKNDDADTALHLAAKYGKAETTKVLLDAGADIEAKNSHEDTALQCAVDGGHLNTVHQLLERHAVLENKDDLSDSTPLHLASAKGHDAIVRLLLESGATINRRDENGKTALDLAIENGHREVARVLVESDDWMSVLSPSDTLPIGRHNLSRVTPLRKLIEKFPDIAEIVFCRCISDRGDSPNDFYFFREYNFTLIDDTYMMPSKDGTELLSTVSPYNDDGTLKQNAKAYSDDYDVVYKNHPLKIMAQSEILLSHPLVQALLKHKWNSLGRYVYYFALGVYLLFLCTFTMYVTHTPPPFNVYDETTKEMRDLTDLFNSETECPNVNITRPPWLATCRWIVISLAIAQLFKELFQLITRRYRYISFENALECFIYSSAIISLRDLSPCSETTGIRMNWQWLLAAACAFSSWMNLLLLIRKLPRFGIYVVMFFDVLRTFSRFFIVFALFVIAFSIAFFVIMQNRPEFSSVPSSVLKTTVMMIGEFEFTAIFHGDADVHPERLFGHAIAYPLFLFFCVIMTILLMNLLVGLAVDDIKSVLEEAKLKRLSMQADLVLQVEASMPYIRKLTCRSSVRVYPNQTNFFKRLRSRFGFDSSTVGVLEEEWESKEEELFHEFRQVVKDQNHQLHKLQRNVDVMYSEQVKTAAMLRAVMERLEVNFQETVKD</sequence>
<evidence type="ECO:0000256" key="9">
    <source>
        <dbReference type="ARBA" id="ARBA00023136"/>
    </source>
</evidence>
<evidence type="ECO:0000256" key="10">
    <source>
        <dbReference type="ARBA" id="ARBA00023180"/>
    </source>
</evidence>
<evidence type="ECO:0000256" key="13">
    <source>
        <dbReference type="SAM" id="Phobius"/>
    </source>
</evidence>
<keyword evidence="2" id="KW-0813">Transport</keyword>
<dbReference type="SMART" id="SM00248">
    <property type="entry name" value="ANK"/>
    <property type="match status" value="17"/>
</dbReference>
<dbReference type="OrthoDB" id="1661883at2759"/>
<keyword evidence="15" id="KW-1185">Reference proteome</keyword>
<feature type="repeat" description="ANK" evidence="12">
    <location>
        <begin position="316"/>
        <end position="348"/>
    </location>
</feature>
<dbReference type="PANTHER" id="PTHR47143:SF1">
    <property type="entry name" value="ION_TRANS DOMAIN-CONTAINING PROTEIN"/>
    <property type="match status" value="1"/>
</dbReference>
<feature type="transmembrane region" description="Helical" evidence="13">
    <location>
        <begin position="958"/>
        <end position="980"/>
    </location>
</feature>
<reference evidence="16" key="1">
    <citation type="submission" date="2020-12" db="UniProtKB">
        <authorList>
            <consortium name="WormBaseParasite"/>
        </authorList>
    </citation>
    <scope>IDENTIFICATION</scope>
    <source>
        <strain evidence="16">MHco3</strain>
    </source>
</reference>
<dbReference type="Gene3D" id="1.10.287.70">
    <property type="match status" value="1"/>
</dbReference>
<evidence type="ECO:0000313" key="15">
    <source>
        <dbReference type="Proteomes" id="UP000025227"/>
    </source>
</evidence>
<dbReference type="PANTHER" id="PTHR47143">
    <property type="entry name" value="TRANSIENT RECEPTOR POTENTIAL CATION CHANNEL PROTEIN PAINLESS"/>
    <property type="match status" value="1"/>
</dbReference>
<evidence type="ECO:0000256" key="4">
    <source>
        <dbReference type="ARBA" id="ARBA00022692"/>
    </source>
</evidence>
<dbReference type="PRINTS" id="PR01415">
    <property type="entry name" value="ANKYRIN"/>
</dbReference>
<dbReference type="Pfam" id="PF12796">
    <property type="entry name" value="Ank_2"/>
    <property type="match status" value="5"/>
</dbReference>
<dbReference type="GO" id="GO:0005216">
    <property type="term" value="F:monoatomic ion channel activity"/>
    <property type="evidence" value="ECO:0007669"/>
    <property type="project" value="InterPro"/>
</dbReference>
<accession>A0A7I4YK78</accession>
<evidence type="ECO:0000313" key="16">
    <source>
        <dbReference type="WBParaSite" id="HCON_00110910-00001"/>
    </source>
</evidence>
<keyword evidence="11" id="KW-0407">Ion channel</keyword>
<feature type="transmembrane region" description="Helical" evidence="13">
    <location>
        <begin position="920"/>
        <end position="938"/>
    </location>
</feature>
<dbReference type="Gene3D" id="1.25.40.20">
    <property type="entry name" value="Ankyrin repeat-containing domain"/>
    <property type="match status" value="5"/>
</dbReference>
<feature type="repeat" description="ANK" evidence="12">
    <location>
        <begin position="528"/>
        <end position="560"/>
    </location>
</feature>
<feature type="repeat" description="ANK" evidence="12">
    <location>
        <begin position="211"/>
        <end position="243"/>
    </location>
</feature>
<keyword evidence="9 13" id="KW-0472">Membrane</keyword>
<organism evidence="15 16">
    <name type="scientific">Haemonchus contortus</name>
    <name type="common">Barber pole worm</name>
    <dbReference type="NCBI Taxonomy" id="6289"/>
    <lineage>
        <taxon>Eukaryota</taxon>
        <taxon>Metazoa</taxon>
        <taxon>Ecdysozoa</taxon>
        <taxon>Nematoda</taxon>
        <taxon>Chromadorea</taxon>
        <taxon>Rhabditida</taxon>
        <taxon>Rhabditina</taxon>
        <taxon>Rhabditomorpha</taxon>
        <taxon>Strongyloidea</taxon>
        <taxon>Trichostrongylidae</taxon>
        <taxon>Haemonchus</taxon>
    </lineage>
</organism>
<keyword evidence="10" id="KW-0325">Glycoprotein</keyword>
<dbReference type="GO" id="GO:1902495">
    <property type="term" value="C:transmembrane transporter complex"/>
    <property type="evidence" value="ECO:0007669"/>
    <property type="project" value="TreeGrafter"/>
</dbReference>
<feature type="repeat" description="ANK" evidence="12">
    <location>
        <begin position="595"/>
        <end position="627"/>
    </location>
</feature>
<feature type="transmembrane region" description="Helical" evidence="13">
    <location>
        <begin position="1026"/>
        <end position="1051"/>
    </location>
</feature>
<feature type="transmembrane region" description="Helical" evidence="13">
    <location>
        <begin position="882"/>
        <end position="900"/>
    </location>
</feature>
<evidence type="ECO:0000256" key="6">
    <source>
        <dbReference type="ARBA" id="ARBA00022989"/>
    </source>
</evidence>
<dbReference type="Proteomes" id="UP000025227">
    <property type="component" value="Unplaced"/>
</dbReference>
<evidence type="ECO:0000256" key="3">
    <source>
        <dbReference type="ARBA" id="ARBA00022606"/>
    </source>
</evidence>
<keyword evidence="8" id="KW-0406">Ion transport</keyword>
<evidence type="ECO:0000256" key="2">
    <source>
        <dbReference type="ARBA" id="ARBA00022448"/>
    </source>
</evidence>
<feature type="repeat" description="ANK" evidence="12">
    <location>
        <begin position="383"/>
        <end position="415"/>
    </location>
</feature>
<dbReference type="OMA" id="PLFIRVE"/>
<dbReference type="WBParaSite" id="HCON_00110910-00001">
    <property type="protein sequence ID" value="HCON_00110910-00001"/>
    <property type="gene ID" value="HCON_00110910"/>
</dbReference>